<gene>
    <name evidence="2" type="ORF">PSON_ATCC_30995.1.T0250016</name>
</gene>
<dbReference type="OrthoDB" id="300500at2759"/>
<keyword evidence="3" id="KW-1185">Reference proteome</keyword>
<proteinExistence type="predicted"/>
<dbReference type="Proteomes" id="UP000692954">
    <property type="component" value="Unassembled WGS sequence"/>
</dbReference>
<name>A0A8S1M1X4_9CILI</name>
<dbReference type="EMBL" id="CAJJDN010000025">
    <property type="protein sequence ID" value="CAD8068974.1"/>
    <property type="molecule type" value="Genomic_DNA"/>
</dbReference>
<sequence length="396" mass="45303">MGGQISQDDAGYLVDIPELIKKEQTNQKINPIADEFTLNKPKGQERNSKLNSPGKIASQIILNNEKQNIILGLKQVQSQNISDQPPVITTVSSHLLSQDSENSKQIKQNQNLELIQSQINPNNATLLNDSKLNIQKPYPEWAQQMINKYGKYECPQKPNYQENQIYLIKYNEGTYYQGQIQGSNNKHGYGILVQDSEIYEGYFKNNIKSGYGRLIKQDYLKQGIWENDIIVSDLEIRDQNMYYKGACQNELPHGKGIFENKDYKYEGYFQRGLKSGRGQLNFKNKLDYYDGQFLNDKMHGRGKYYFSNKVIYEGSFQDGQITGKGELKYPNGRFYRGDFLNGKMHGQGSLQNNQGGIYEGEFKDGLKHGFGKTVQNGVEVTGTWINGILNEEDQDQ</sequence>
<accession>A0A8S1M1X4</accession>
<dbReference type="PANTHER" id="PTHR23084:SF179">
    <property type="entry name" value="OS10G0565000 PROTEIN"/>
    <property type="match status" value="1"/>
</dbReference>
<dbReference type="PANTHER" id="PTHR23084">
    <property type="entry name" value="PHOSPHATIDYLINOSITOL-4-PHOSPHATE 5-KINASE RELATED"/>
    <property type="match status" value="1"/>
</dbReference>
<comment type="caution">
    <text evidence="2">The sequence shown here is derived from an EMBL/GenBank/DDBJ whole genome shotgun (WGS) entry which is preliminary data.</text>
</comment>
<dbReference type="Pfam" id="PF02493">
    <property type="entry name" value="MORN"/>
    <property type="match status" value="6"/>
</dbReference>
<evidence type="ECO:0000313" key="3">
    <source>
        <dbReference type="Proteomes" id="UP000692954"/>
    </source>
</evidence>
<dbReference type="InterPro" id="IPR003409">
    <property type="entry name" value="MORN"/>
</dbReference>
<protein>
    <recommendedName>
        <fullName evidence="4">MORN repeat protein</fullName>
    </recommendedName>
</protein>
<dbReference type="AlphaFoldDB" id="A0A8S1M1X4"/>
<evidence type="ECO:0000256" key="1">
    <source>
        <dbReference type="ARBA" id="ARBA00022737"/>
    </source>
</evidence>
<organism evidence="2 3">
    <name type="scientific">Paramecium sonneborni</name>
    <dbReference type="NCBI Taxonomy" id="65129"/>
    <lineage>
        <taxon>Eukaryota</taxon>
        <taxon>Sar</taxon>
        <taxon>Alveolata</taxon>
        <taxon>Ciliophora</taxon>
        <taxon>Intramacronucleata</taxon>
        <taxon>Oligohymenophorea</taxon>
        <taxon>Peniculida</taxon>
        <taxon>Parameciidae</taxon>
        <taxon>Paramecium</taxon>
    </lineage>
</organism>
<dbReference type="SMART" id="SM00698">
    <property type="entry name" value="MORN"/>
    <property type="match status" value="8"/>
</dbReference>
<evidence type="ECO:0008006" key="4">
    <source>
        <dbReference type="Google" id="ProtNLM"/>
    </source>
</evidence>
<keyword evidence="1" id="KW-0677">Repeat</keyword>
<evidence type="ECO:0000313" key="2">
    <source>
        <dbReference type="EMBL" id="CAD8068974.1"/>
    </source>
</evidence>
<reference evidence="2" key="1">
    <citation type="submission" date="2021-01" db="EMBL/GenBank/DDBJ databases">
        <authorList>
            <consortium name="Genoscope - CEA"/>
            <person name="William W."/>
        </authorList>
    </citation>
    <scope>NUCLEOTIDE SEQUENCE</scope>
</reference>